<feature type="signal peptide" evidence="2">
    <location>
        <begin position="1"/>
        <end position="21"/>
    </location>
</feature>
<keyword evidence="3" id="KW-1185">Reference proteome</keyword>
<proteinExistence type="predicted"/>
<accession>A0A8B7PL05</accession>
<evidence type="ECO:0000256" key="2">
    <source>
        <dbReference type="SAM" id="SignalP"/>
    </source>
</evidence>
<feature type="compositionally biased region" description="Basic and acidic residues" evidence="1">
    <location>
        <begin position="249"/>
        <end position="259"/>
    </location>
</feature>
<keyword evidence="2" id="KW-0732">Signal</keyword>
<dbReference type="Proteomes" id="UP000694843">
    <property type="component" value="Unplaced"/>
</dbReference>
<evidence type="ECO:0000313" key="3">
    <source>
        <dbReference type="Proteomes" id="UP000694843"/>
    </source>
</evidence>
<dbReference type="RefSeq" id="XP_018026101.1">
    <property type="nucleotide sequence ID" value="XM_018170612.2"/>
</dbReference>
<dbReference type="AlphaFoldDB" id="A0A8B7PL05"/>
<evidence type="ECO:0000256" key="1">
    <source>
        <dbReference type="SAM" id="MobiDB-lite"/>
    </source>
</evidence>
<feature type="region of interest" description="Disordered" evidence="1">
    <location>
        <begin position="240"/>
        <end position="294"/>
    </location>
</feature>
<evidence type="ECO:0000313" key="4">
    <source>
        <dbReference type="RefSeq" id="XP_018026101.1"/>
    </source>
</evidence>
<organism evidence="3 4">
    <name type="scientific">Hyalella azteca</name>
    <name type="common">Amphipod</name>
    <dbReference type="NCBI Taxonomy" id="294128"/>
    <lineage>
        <taxon>Eukaryota</taxon>
        <taxon>Metazoa</taxon>
        <taxon>Ecdysozoa</taxon>
        <taxon>Arthropoda</taxon>
        <taxon>Crustacea</taxon>
        <taxon>Multicrustacea</taxon>
        <taxon>Malacostraca</taxon>
        <taxon>Eumalacostraca</taxon>
        <taxon>Peracarida</taxon>
        <taxon>Amphipoda</taxon>
        <taxon>Senticaudata</taxon>
        <taxon>Talitrida</taxon>
        <taxon>Talitroidea</taxon>
        <taxon>Hyalellidae</taxon>
        <taxon>Hyalella</taxon>
    </lineage>
</organism>
<dbReference type="KEGG" id="hazt:108681568"/>
<protein>
    <submittedName>
        <fullName evidence="4">Uncharacterized protein LOC108681568</fullName>
    </submittedName>
</protein>
<sequence>MRAINFFFVVSLISVSQPSNAAPQIDASSLESGATYLNFTDAEISSPVTDFSAMKTQNRTSDEHQDGSVTEISSGFTELSTPGIESNSSFENTTVLIVEGGSPEIEKGPAEHTGLAVSLNDTDDEARVMVVVSLEHIEAETDSPLLCSASPLPAIVRVGAPVALTASLAALPRPCMWLFLAENNATAVPELNASSADANSDLYAAEVRHGTEVEMKRKVSKNLRLTCEDLILVGNYEWESDSDDGGSIQKRDVEKNVNHDEDDEKYEISTEVSNKQNNDQERNENIEKNNTNIHGNIEKRSLGENVLPNDVTTQAVTESSQQGDETHSERKCAKGNHMIVGDTMERSERVCGFVQDFEFTSHTGALTVRLRARGPGTDLGDFEMAGCTVSLLAD</sequence>
<dbReference type="GeneID" id="108681568"/>
<name>A0A8B7PL05_HYAAZ</name>
<feature type="compositionally biased region" description="Basic and acidic residues" evidence="1">
    <location>
        <begin position="278"/>
        <end position="287"/>
    </location>
</feature>
<gene>
    <name evidence="4" type="primary">LOC108681568</name>
</gene>
<feature type="chain" id="PRO_5043916079" evidence="2">
    <location>
        <begin position="22"/>
        <end position="394"/>
    </location>
</feature>
<reference evidence="4" key="1">
    <citation type="submission" date="2025-08" db="UniProtKB">
        <authorList>
            <consortium name="RefSeq"/>
        </authorList>
    </citation>
    <scope>IDENTIFICATION</scope>
    <source>
        <tissue evidence="4">Whole organism</tissue>
    </source>
</reference>